<evidence type="ECO:0000313" key="6">
    <source>
        <dbReference type="Proteomes" id="UP000029738"/>
    </source>
</evidence>
<gene>
    <name evidence="5" type="ORF">DA73_0236690</name>
    <name evidence="4" type="ORF">DA73_0400033380</name>
</gene>
<dbReference type="PANTHER" id="PTHR43861">
    <property type="entry name" value="TRANS-ACONITATE 2-METHYLTRANSFERASE-RELATED"/>
    <property type="match status" value="1"/>
</dbReference>
<dbReference type="EMBL" id="JHEG02000059">
    <property type="protein sequence ID" value="KIE06815.1"/>
    <property type="molecule type" value="Genomic_DNA"/>
</dbReference>
<dbReference type="Gene3D" id="3.40.50.150">
    <property type="entry name" value="Vaccinia Virus protein VP39"/>
    <property type="match status" value="1"/>
</dbReference>
<evidence type="ECO:0000313" key="5">
    <source>
        <dbReference type="EMBL" id="KIE06815.1"/>
    </source>
</evidence>
<name>A0A0C1R3E6_9CYAN</name>
<organism evidence="5">
    <name type="scientific">Tolypothrix bouteillei VB521301</name>
    <dbReference type="NCBI Taxonomy" id="1479485"/>
    <lineage>
        <taxon>Bacteria</taxon>
        <taxon>Bacillati</taxon>
        <taxon>Cyanobacteriota</taxon>
        <taxon>Cyanophyceae</taxon>
        <taxon>Nostocales</taxon>
        <taxon>Tolypothrichaceae</taxon>
        <taxon>Tolypothrix</taxon>
    </lineage>
</organism>
<dbReference type="RefSeq" id="WP_038073314.1">
    <property type="nucleotide sequence ID" value="NZ_JHEG04000001.1"/>
</dbReference>
<dbReference type="SUPFAM" id="SSF53335">
    <property type="entry name" value="S-adenosyl-L-methionine-dependent methyltransferases"/>
    <property type="match status" value="1"/>
</dbReference>
<dbReference type="EMBL" id="JHEG04000001">
    <property type="protein sequence ID" value="KAF3889818.1"/>
    <property type="molecule type" value="Genomic_DNA"/>
</dbReference>
<keyword evidence="6" id="KW-1185">Reference proteome</keyword>
<keyword evidence="1 4" id="KW-0489">Methyltransferase</keyword>
<dbReference type="STRING" id="1479485.DA73_0236690"/>
<dbReference type="Pfam" id="PF13649">
    <property type="entry name" value="Methyltransf_25"/>
    <property type="match status" value="1"/>
</dbReference>
<dbReference type="AlphaFoldDB" id="A0A0C1R3E6"/>
<sequence length="289" mass="33102">MSVFVPDNLLDDVKSEEIDVAAQMRKGHPQIPEGDAYIIRLIKQYAQKLGRPIRVFDVGCGTGYFASKLAKRLPEIELIANEDEPEIVAKLERRLATDTNAKVFSGSFEEWNETVDIVLSWGAHHHLPKNYLAHAKQILHQDGVIIVGDEFCPEYCKNHHEKRIANAELIHIANGYILTTAEEVENYQQTGHIPEAALDLERRRQQALWTWYRYVVDFAMDRNCIGVAIDELRATHDDLITELGIEHKMSPLIVEQEFRLGNFRQISKKVFGPSYAPEYQSFVIYELGI</sequence>
<reference evidence="4" key="2">
    <citation type="submission" date="2019-11" db="EMBL/GenBank/DDBJ databases">
        <title>Improved Assembly of Tolypothrix boutellei genome.</title>
        <authorList>
            <person name="Sarangi A.N."/>
            <person name="Mukherjee M."/>
            <person name="Ghosh S."/>
            <person name="Singh D."/>
            <person name="Das A."/>
            <person name="Kant S."/>
            <person name="Prusty A."/>
            <person name="Tripathy S."/>
        </authorList>
    </citation>
    <scope>NUCLEOTIDE SEQUENCE</scope>
    <source>
        <strain evidence="4">VB521301</strain>
    </source>
</reference>
<keyword evidence="2" id="KW-0808">Transferase</keyword>
<evidence type="ECO:0000259" key="3">
    <source>
        <dbReference type="Pfam" id="PF13649"/>
    </source>
</evidence>
<dbReference type="GO" id="GO:0032259">
    <property type="term" value="P:methylation"/>
    <property type="evidence" value="ECO:0007669"/>
    <property type="project" value="UniProtKB-KW"/>
</dbReference>
<proteinExistence type="predicted"/>
<dbReference type="CDD" id="cd02440">
    <property type="entry name" value="AdoMet_MTases"/>
    <property type="match status" value="1"/>
</dbReference>
<dbReference type="Proteomes" id="UP000029738">
    <property type="component" value="Unassembled WGS sequence"/>
</dbReference>
<dbReference type="OrthoDB" id="9790457at2"/>
<reference evidence="5" key="1">
    <citation type="journal article" date="2015" name="Genome Announc.">
        <title>Draft Genome Sequence of Tolypothrix boutellei Strain VB521301.</title>
        <authorList>
            <person name="Chandrababunaidu M.M."/>
            <person name="Singh D."/>
            <person name="Sen D."/>
            <person name="Bhan S."/>
            <person name="Das S."/>
            <person name="Gupta A."/>
            <person name="Adhikary S.P."/>
            <person name="Tripathy S."/>
        </authorList>
    </citation>
    <scope>NUCLEOTIDE SEQUENCE</scope>
    <source>
        <strain evidence="5">VB521301</strain>
    </source>
</reference>
<dbReference type="InterPro" id="IPR041698">
    <property type="entry name" value="Methyltransf_25"/>
</dbReference>
<evidence type="ECO:0000313" key="4">
    <source>
        <dbReference type="EMBL" id="KAF3889818.1"/>
    </source>
</evidence>
<evidence type="ECO:0000256" key="2">
    <source>
        <dbReference type="ARBA" id="ARBA00022679"/>
    </source>
</evidence>
<dbReference type="InterPro" id="IPR029063">
    <property type="entry name" value="SAM-dependent_MTases_sf"/>
</dbReference>
<protein>
    <submittedName>
        <fullName evidence="4">Class I SAM-dependent methyltransferase</fullName>
    </submittedName>
</protein>
<feature type="domain" description="Methyltransferase" evidence="3">
    <location>
        <begin position="55"/>
        <end position="143"/>
    </location>
</feature>
<dbReference type="GO" id="GO:0008168">
    <property type="term" value="F:methyltransferase activity"/>
    <property type="evidence" value="ECO:0007669"/>
    <property type="project" value="UniProtKB-KW"/>
</dbReference>
<evidence type="ECO:0000256" key="1">
    <source>
        <dbReference type="ARBA" id="ARBA00022603"/>
    </source>
</evidence>
<dbReference type="PANTHER" id="PTHR43861:SF1">
    <property type="entry name" value="TRANS-ACONITATE 2-METHYLTRANSFERASE"/>
    <property type="match status" value="1"/>
</dbReference>
<comment type="caution">
    <text evidence="5">The sequence shown here is derived from an EMBL/GenBank/DDBJ whole genome shotgun (WGS) entry which is preliminary data.</text>
</comment>
<accession>A0A0C1R3E6</accession>